<comment type="pathway">
    <text evidence="1">Metabolic intermediate biosynthesis; chorismate biosynthesis; chorismate from D-erythrose 4-phosphate and phosphoenolpyruvate: step 4/7.</text>
</comment>
<feature type="domain" description="Shikimate dehydrogenase substrate binding N-terminal" evidence="4">
    <location>
        <begin position="6"/>
        <end position="88"/>
    </location>
</feature>
<dbReference type="RefSeq" id="WP_229961198.1">
    <property type="nucleotide sequence ID" value="NZ_JAJJWI010000011.1"/>
</dbReference>
<evidence type="ECO:0000313" key="6">
    <source>
        <dbReference type="Proteomes" id="UP001597369"/>
    </source>
</evidence>
<evidence type="ECO:0000256" key="3">
    <source>
        <dbReference type="ARBA" id="ARBA00023141"/>
    </source>
</evidence>
<dbReference type="Pfam" id="PF08501">
    <property type="entry name" value="Shikimate_dh_N"/>
    <property type="match status" value="1"/>
</dbReference>
<sequence>MRKFGLIGKKLGHSFSKKFFTEKFAKEDITDAQYELYELAEIDALKELLAQEPELMGLNVTVPYKEQVIPLLNELDEAAASVGAVNTIRISNGRTKGYNTDYIGFKESLEEFYPLEERIKALVLGTGGAAKAVWAALKALDISFTCVSRSPAENELSYETLTAELLQDYNLIVNTTPLGMLPNVDTAPPLPYHALTAKHYLYDLVYNPEETLFLKKGVEVGAKTVNGLPMLYRQAIAAWDIWNSSEQANALP</sequence>
<dbReference type="PANTHER" id="PTHR21089">
    <property type="entry name" value="SHIKIMATE DEHYDROGENASE"/>
    <property type="match status" value="1"/>
</dbReference>
<dbReference type="InterPro" id="IPR036291">
    <property type="entry name" value="NAD(P)-bd_dom_sf"/>
</dbReference>
<protein>
    <submittedName>
        <fullName evidence="5">Shikimate dehydrogenase family protein</fullName>
    </submittedName>
</protein>
<organism evidence="5 6">
    <name type="scientific">Pontibacter silvestris</name>
    <dbReference type="NCBI Taxonomy" id="2305183"/>
    <lineage>
        <taxon>Bacteria</taxon>
        <taxon>Pseudomonadati</taxon>
        <taxon>Bacteroidota</taxon>
        <taxon>Cytophagia</taxon>
        <taxon>Cytophagales</taxon>
        <taxon>Hymenobacteraceae</taxon>
        <taxon>Pontibacter</taxon>
    </lineage>
</organism>
<keyword evidence="3" id="KW-0057">Aromatic amino acid biosynthesis</keyword>
<evidence type="ECO:0000256" key="2">
    <source>
        <dbReference type="ARBA" id="ARBA00023002"/>
    </source>
</evidence>
<dbReference type="InterPro" id="IPR013708">
    <property type="entry name" value="Shikimate_DH-bd_N"/>
</dbReference>
<keyword evidence="6" id="KW-1185">Reference proteome</keyword>
<dbReference type="Proteomes" id="UP001597369">
    <property type="component" value="Unassembled WGS sequence"/>
</dbReference>
<dbReference type="PANTHER" id="PTHR21089:SF1">
    <property type="entry name" value="BIFUNCTIONAL 3-DEHYDROQUINATE DEHYDRATASE_SHIKIMATE DEHYDROGENASE, CHLOROPLASTIC"/>
    <property type="match status" value="1"/>
</dbReference>
<dbReference type="SUPFAM" id="SSF51735">
    <property type="entry name" value="NAD(P)-binding Rossmann-fold domains"/>
    <property type="match status" value="1"/>
</dbReference>
<keyword evidence="2" id="KW-0560">Oxidoreductase</keyword>
<keyword evidence="3" id="KW-0028">Amino-acid biosynthesis</keyword>
<dbReference type="InterPro" id="IPR022893">
    <property type="entry name" value="Shikimate_DH_fam"/>
</dbReference>
<gene>
    <name evidence="5" type="ORF">ACFSKU_20255</name>
</gene>
<evidence type="ECO:0000256" key="1">
    <source>
        <dbReference type="ARBA" id="ARBA00004871"/>
    </source>
</evidence>
<accession>A0ABW4X2L7</accession>
<evidence type="ECO:0000259" key="4">
    <source>
        <dbReference type="Pfam" id="PF08501"/>
    </source>
</evidence>
<reference evidence="6" key="1">
    <citation type="journal article" date="2019" name="Int. J. Syst. Evol. Microbiol.">
        <title>The Global Catalogue of Microorganisms (GCM) 10K type strain sequencing project: providing services to taxonomists for standard genome sequencing and annotation.</title>
        <authorList>
            <consortium name="The Broad Institute Genomics Platform"/>
            <consortium name="The Broad Institute Genome Sequencing Center for Infectious Disease"/>
            <person name="Wu L."/>
            <person name="Ma J."/>
        </authorList>
    </citation>
    <scope>NUCLEOTIDE SEQUENCE [LARGE SCALE GENOMIC DNA]</scope>
    <source>
        <strain evidence="6">JCM 16545</strain>
    </source>
</reference>
<evidence type="ECO:0000313" key="5">
    <source>
        <dbReference type="EMBL" id="MFD2069228.1"/>
    </source>
</evidence>
<dbReference type="EMBL" id="JBHUHV010000059">
    <property type="protein sequence ID" value="MFD2069228.1"/>
    <property type="molecule type" value="Genomic_DNA"/>
</dbReference>
<dbReference type="InterPro" id="IPR046346">
    <property type="entry name" value="Aminoacid_DH-like_N_sf"/>
</dbReference>
<comment type="caution">
    <text evidence="5">The sequence shown here is derived from an EMBL/GenBank/DDBJ whole genome shotgun (WGS) entry which is preliminary data.</text>
</comment>
<dbReference type="Gene3D" id="3.40.50.10860">
    <property type="entry name" value="Leucine Dehydrogenase, chain A, domain 1"/>
    <property type="match status" value="1"/>
</dbReference>
<dbReference type="SUPFAM" id="SSF53223">
    <property type="entry name" value="Aminoacid dehydrogenase-like, N-terminal domain"/>
    <property type="match status" value="1"/>
</dbReference>
<name>A0ABW4X2L7_9BACT</name>
<dbReference type="Gene3D" id="3.40.50.720">
    <property type="entry name" value="NAD(P)-binding Rossmann-like Domain"/>
    <property type="match status" value="1"/>
</dbReference>
<proteinExistence type="predicted"/>
<dbReference type="CDD" id="cd01065">
    <property type="entry name" value="NAD_bind_Shikimate_DH"/>
    <property type="match status" value="1"/>
</dbReference>